<reference evidence="2 3" key="1">
    <citation type="submission" date="2019-12" db="EMBL/GenBank/DDBJ databases">
        <authorList>
            <person name="Alioto T."/>
            <person name="Alioto T."/>
            <person name="Gomez Garrido J."/>
        </authorList>
    </citation>
    <scope>NUCLEOTIDE SEQUENCE [LARGE SCALE GENOMIC DNA]</scope>
</reference>
<dbReference type="Proteomes" id="UP000594638">
    <property type="component" value="Unassembled WGS sequence"/>
</dbReference>
<protein>
    <submittedName>
        <fullName evidence="2">Uncharacterized protein</fullName>
    </submittedName>
</protein>
<evidence type="ECO:0000313" key="2">
    <source>
        <dbReference type="EMBL" id="CAA2978712.1"/>
    </source>
</evidence>
<keyword evidence="1" id="KW-0812">Transmembrane</keyword>
<dbReference type="Gramene" id="OE9A047757T1">
    <property type="protein sequence ID" value="OE9A047757C1"/>
    <property type="gene ID" value="OE9A047757"/>
</dbReference>
<gene>
    <name evidence="2" type="ORF">OLEA9_A047757</name>
</gene>
<keyword evidence="3" id="KW-1185">Reference proteome</keyword>
<name>A0A8S0RGF2_OLEEU</name>
<dbReference type="OrthoDB" id="913696at2759"/>
<dbReference type="AlphaFoldDB" id="A0A8S0RGF2"/>
<organism evidence="2 3">
    <name type="scientific">Olea europaea subsp. europaea</name>
    <dbReference type="NCBI Taxonomy" id="158383"/>
    <lineage>
        <taxon>Eukaryota</taxon>
        <taxon>Viridiplantae</taxon>
        <taxon>Streptophyta</taxon>
        <taxon>Embryophyta</taxon>
        <taxon>Tracheophyta</taxon>
        <taxon>Spermatophyta</taxon>
        <taxon>Magnoliopsida</taxon>
        <taxon>eudicotyledons</taxon>
        <taxon>Gunneridae</taxon>
        <taxon>Pentapetalae</taxon>
        <taxon>asterids</taxon>
        <taxon>lamiids</taxon>
        <taxon>Lamiales</taxon>
        <taxon>Oleaceae</taxon>
        <taxon>Oleeae</taxon>
        <taxon>Olea</taxon>
    </lineage>
</organism>
<proteinExistence type="predicted"/>
<keyword evidence="1" id="KW-0472">Membrane</keyword>
<accession>A0A8S0RGF2</accession>
<feature type="transmembrane region" description="Helical" evidence="1">
    <location>
        <begin position="112"/>
        <end position="132"/>
    </location>
</feature>
<comment type="caution">
    <text evidence="2">The sequence shown here is derived from an EMBL/GenBank/DDBJ whole genome shotgun (WGS) entry which is preliminary data.</text>
</comment>
<sequence>MSSAQHRSSFNEFRKSKNRDMAVEEIIRERRVAIMNGQLKGRRLFKAVERATELELDWNCLNTIHEREVNDEKVEISERVGVEGETTVEVSVAAKGGASGNLRVGGGGGRRCMLTLAWFAIIATLFTFGLIISMSCSGKYVLEKEVILVPT</sequence>
<evidence type="ECO:0000313" key="3">
    <source>
        <dbReference type="Proteomes" id="UP000594638"/>
    </source>
</evidence>
<evidence type="ECO:0000256" key="1">
    <source>
        <dbReference type="SAM" id="Phobius"/>
    </source>
</evidence>
<dbReference type="EMBL" id="CACTIH010003622">
    <property type="protein sequence ID" value="CAA2978712.1"/>
    <property type="molecule type" value="Genomic_DNA"/>
</dbReference>
<keyword evidence="1" id="KW-1133">Transmembrane helix</keyword>